<organism evidence="2 3">
    <name type="scientific">Candidatus Fimadaptatus faecigallinarum</name>
    <dbReference type="NCBI Taxonomy" id="2840814"/>
    <lineage>
        <taxon>Bacteria</taxon>
        <taxon>Bacillati</taxon>
        <taxon>Bacillota</taxon>
        <taxon>Clostridia</taxon>
        <taxon>Eubacteriales</taxon>
        <taxon>Candidatus Fimadaptatus</taxon>
    </lineage>
</organism>
<keyword evidence="1" id="KW-0472">Membrane</keyword>
<feature type="transmembrane region" description="Helical" evidence="1">
    <location>
        <begin position="37"/>
        <end position="60"/>
    </location>
</feature>
<dbReference type="EMBL" id="DVNK01000009">
    <property type="protein sequence ID" value="HIU45887.1"/>
    <property type="molecule type" value="Genomic_DNA"/>
</dbReference>
<sequence length="407" mass="43744">MKLNGAYPDTPQRFHALIERTLDDLPQRAHRMPRARLLAVALVAMLLVGGAALAAARLGIIDMIYGERTPSDAARSSVVTSDVTDQCDRGALTLHQYLLDGLRLHVDYELSGSAEGAQLAIVDITATDQSGTELAYGASDFDVAQALGGEFDSAAQLYSSLYFDSMPAEPFTLTLRAYLIAPTLPIETHQPSQAEAYGLPEPTPALQSGDAIAINAATGTAPLSDISGFDEACYGLIVAGTDPLDAAAQALIDLGIARDAVPLELSVQIDPAKLTGALASLPEPVEYEFDEYTLRALSIDLTPASAYLHFEVHPRRPMAELTLTNDDPLYRWYECRYPDGTPIECVSGGGFSTMRDADGVYLDYELRLTGISDIPDEVLLTPYRTLPDGTREYAEDETVRIALAVAG</sequence>
<name>A0A9D1LQ23_9FIRM</name>
<evidence type="ECO:0008006" key="4">
    <source>
        <dbReference type="Google" id="ProtNLM"/>
    </source>
</evidence>
<keyword evidence="1" id="KW-0812">Transmembrane</keyword>
<dbReference type="AlphaFoldDB" id="A0A9D1LQ23"/>
<comment type="caution">
    <text evidence="2">The sequence shown here is derived from an EMBL/GenBank/DDBJ whole genome shotgun (WGS) entry which is preliminary data.</text>
</comment>
<gene>
    <name evidence="2" type="ORF">IAC59_01340</name>
</gene>
<protein>
    <recommendedName>
        <fullName evidence="4">DUF4179 domain-containing protein</fullName>
    </recommendedName>
</protein>
<evidence type="ECO:0000313" key="2">
    <source>
        <dbReference type="EMBL" id="HIU45887.1"/>
    </source>
</evidence>
<reference evidence="2" key="1">
    <citation type="submission" date="2020-10" db="EMBL/GenBank/DDBJ databases">
        <authorList>
            <person name="Gilroy R."/>
        </authorList>
    </citation>
    <scope>NUCLEOTIDE SEQUENCE</scope>
    <source>
        <strain evidence="2">ChiSxjej2B14-8506</strain>
    </source>
</reference>
<accession>A0A9D1LQ23</accession>
<proteinExistence type="predicted"/>
<reference evidence="2" key="2">
    <citation type="journal article" date="2021" name="PeerJ">
        <title>Extensive microbial diversity within the chicken gut microbiome revealed by metagenomics and culture.</title>
        <authorList>
            <person name="Gilroy R."/>
            <person name="Ravi A."/>
            <person name="Getino M."/>
            <person name="Pursley I."/>
            <person name="Horton D.L."/>
            <person name="Alikhan N.F."/>
            <person name="Baker D."/>
            <person name="Gharbi K."/>
            <person name="Hall N."/>
            <person name="Watson M."/>
            <person name="Adriaenssens E.M."/>
            <person name="Foster-Nyarko E."/>
            <person name="Jarju S."/>
            <person name="Secka A."/>
            <person name="Antonio M."/>
            <person name="Oren A."/>
            <person name="Chaudhuri R.R."/>
            <person name="La Ragione R."/>
            <person name="Hildebrand F."/>
            <person name="Pallen M.J."/>
        </authorList>
    </citation>
    <scope>NUCLEOTIDE SEQUENCE</scope>
    <source>
        <strain evidence="2">ChiSxjej2B14-8506</strain>
    </source>
</reference>
<evidence type="ECO:0000256" key="1">
    <source>
        <dbReference type="SAM" id="Phobius"/>
    </source>
</evidence>
<dbReference type="Proteomes" id="UP000824123">
    <property type="component" value="Unassembled WGS sequence"/>
</dbReference>
<keyword evidence="1" id="KW-1133">Transmembrane helix</keyword>
<evidence type="ECO:0000313" key="3">
    <source>
        <dbReference type="Proteomes" id="UP000824123"/>
    </source>
</evidence>